<evidence type="ECO:0000256" key="4">
    <source>
        <dbReference type="SAM" id="SignalP"/>
    </source>
</evidence>
<dbReference type="InterPro" id="IPR006311">
    <property type="entry name" value="TAT_signal"/>
</dbReference>
<feature type="domain" description="Solute-binding protein family 5" evidence="5">
    <location>
        <begin position="126"/>
        <end position="539"/>
    </location>
</feature>
<dbReference type="Pfam" id="PF00496">
    <property type="entry name" value="SBP_bac_5"/>
    <property type="match status" value="1"/>
</dbReference>
<dbReference type="OrthoDB" id="9803988at2"/>
<evidence type="ECO:0000256" key="3">
    <source>
        <dbReference type="ARBA" id="ARBA00022729"/>
    </source>
</evidence>
<dbReference type="PROSITE" id="PS51318">
    <property type="entry name" value="TAT"/>
    <property type="match status" value="1"/>
</dbReference>
<reference evidence="6 7" key="1">
    <citation type="journal article" date="2015" name="Stand. Genomic Sci.">
        <title>Genomic Encyclopedia of Bacterial and Archaeal Type Strains, Phase III: the genomes of soil and plant-associated and newly described type strains.</title>
        <authorList>
            <person name="Whitman W.B."/>
            <person name="Woyke T."/>
            <person name="Klenk H.P."/>
            <person name="Zhou Y."/>
            <person name="Lilburn T.G."/>
            <person name="Beck B.J."/>
            <person name="De Vos P."/>
            <person name="Vandamme P."/>
            <person name="Eisen J.A."/>
            <person name="Garrity G."/>
            <person name="Hugenholtz P."/>
            <person name="Kyrpides N.C."/>
        </authorList>
    </citation>
    <scope>NUCLEOTIDE SEQUENCE [LARGE SCALE GENOMIC DNA]</scope>
    <source>
        <strain evidence="6 7">CGMCC 1.10948</strain>
    </source>
</reference>
<sequence length="638" mass="71883">MAITRRDLLLTGAAAAALPALGSVAGVPVIGAAQAQSASELPSNGLPWRHALSLFGKVKYPADFKRFDYVNPEAPKGGVARQIAVGTFDNFNIVVSGVKGQVSGAVAFIYESLLTPALDEVSTEYGALAEAVSHPDDFSFVTYRLRAQAKWHDGKPVTVEDVIFSLDSFKKHHPMYSAYYSHVVKAEKVGEREVKFVFDAPGNRELPQIVGQLTVLPKHWWEGTDAQGRKRDVSATTLEVPLGSGPYKVKEFVAGRSIALERVKDYWGRDLPANVGRNNFDELRYEYFRDATVAIEAFKADQVDWRTENSAKSWATAYDFPAVAEKRVILEEFANRSSGVMQAFVPNLRRAKFADPRVRRALNYAFDFEEMNKQIFYGQYKRISSYFDGIDELMATGLPQGKELEILETVRAEVPPEVFTTAYTNPVGGSPEAVRDNLREALRLFKEAGYEVRDRKLIDVKTGAQFSLELLNQDPSFERVTLFYKPSLERLGIAVSVRTVDPTQYENRTREWDFDVVTNSWGESQSPGNEQREFWSSKSADIAGSRNITGIKNPAVDKLIERLIYARDRDDLVAATKALDRVLLWNHYVVPQWTYTKVRTARWDRFGRPSELPKYGQSGFPFIWWYDADKAARIAKKS</sequence>
<dbReference type="Proteomes" id="UP000316291">
    <property type="component" value="Unassembled WGS sequence"/>
</dbReference>
<evidence type="ECO:0000256" key="1">
    <source>
        <dbReference type="ARBA" id="ARBA00004418"/>
    </source>
</evidence>
<evidence type="ECO:0000313" key="6">
    <source>
        <dbReference type="EMBL" id="TWI61046.1"/>
    </source>
</evidence>
<dbReference type="RefSeq" id="WP_018646576.1">
    <property type="nucleotide sequence ID" value="NZ_VLLA01000027.1"/>
</dbReference>
<dbReference type="CDD" id="cd08497">
    <property type="entry name" value="MbnE-like"/>
    <property type="match status" value="1"/>
</dbReference>
<feature type="chain" id="PRO_5022082055" evidence="4">
    <location>
        <begin position="26"/>
        <end position="638"/>
    </location>
</feature>
<keyword evidence="3 4" id="KW-0732">Signal</keyword>
<dbReference type="GO" id="GO:0030288">
    <property type="term" value="C:outer membrane-bounded periplasmic space"/>
    <property type="evidence" value="ECO:0007669"/>
    <property type="project" value="TreeGrafter"/>
</dbReference>
<dbReference type="PANTHER" id="PTHR30290:SF64">
    <property type="entry name" value="ABC TRANSPORTER PERIPLASMIC BINDING PROTEIN"/>
    <property type="match status" value="1"/>
</dbReference>
<dbReference type="Gene3D" id="3.40.190.10">
    <property type="entry name" value="Periplasmic binding protein-like II"/>
    <property type="match status" value="1"/>
</dbReference>
<dbReference type="GO" id="GO:0042884">
    <property type="term" value="P:microcin transport"/>
    <property type="evidence" value="ECO:0007669"/>
    <property type="project" value="TreeGrafter"/>
</dbReference>
<dbReference type="GO" id="GO:0043190">
    <property type="term" value="C:ATP-binding cassette (ABC) transporter complex"/>
    <property type="evidence" value="ECO:0007669"/>
    <property type="project" value="InterPro"/>
</dbReference>
<dbReference type="FunFam" id="3.10.105.10:FF:000005">
    <property type="entry name" value="ABC transporter substrate-binding protein"/>
    <property type="match status" value="1"/>
</dbReference>
<gene>
    <name evidence="6" type="ORF">IQ16_07248</name>
</gene>
<dbReference type="PANTHER" id="PTHR30290">
    <property type="entry name" value="PERIPLASMIC BINDING COMPONENT OF ABC TRANSPORTER"/>
    <property type="match status" value="1"/>
</dbReference>
<dbReference type="Gene3D" id="3.10.105.10">
    <property type="entry name" value="Dipeptide-binding Protein, Domain 3"/>
    <property type="match status" value="1"/>
</dbReference>
<dbReference type="InterPro" id="IPR030678">
    <property type="entry name" value="Peptide/Ni-bd"/>
</dbReference>
<accession>A0A562QY30</accession>
<dbReference type="PIRSF" id="PIRSF002741">
    <property type="entry name" value="MppA"/>
    <property type="match status" value="1"/>
</dbReference>
<organism evidence="6 7">
    <name type="scientific">Bradyrhizobium huanghuaihaiense</name>
    <dbReference type="NCBI Taxonomy" id="990078"/>
    <lineage>
        <taxon>Bacteria</taxon>
        <taxon>Pseudomonadati</taxon>
        <taxon>Pseudomonadota</taxon>
        <taxon>Alphaproteobacteria</taxon>
        <taxon>Hyphomicrobiales</taxon>
        <taxon>Nitrobacteraceae</taxon>
        <taxon>Bradyrhizobium</taxon>
    </lineage>
</organism>
<evidence type="ECO:0000313" key="7">
    <source>
        <dbReference type="Proteomes" id="UP000316291"/>
    </source>
</evidence>
<dbReference type="AlphaFoldDB" id="A0A562QY30"/>
<dbReference type="InterPro" id="IPR000914">
    <property type="entry name" value="SBP_5_dom"/>
</dbReference>
<protein>
    <submittedName>
        <fullName evidence="6">Microcin C transport system substrate-binding protein</fullName>
    </submittedName>
</protein>
<keyword evidence="7" id="KW-1185">Reference proteome</keyword>
<dbReference type="GO" id="GO:0015833">
    <property type="term" value="P:peptide transport"/>
    <property type="evidence" value="ECO:0007669"/>
    <property type="project" value="TreeGrafter"/>
</dbReference>
<proteinExistence type="inferred from homology"/>
<comment type="caution">
    <text evidence="6">The sequence shown here is derived from an EMBL/GenBank/DDBJ whole genome shotgun (WGS) entry which is preliminary data.</text>
</comment>
<dbReference type="SUPFAM" id="SSF53850">
    <property type="entry name" value="Periplasmic binding protein-like II"/>
    <property type="match status" value="1"/>
</dbReference>
<evidence type="ECO:0000256" key="2">
    <source>
        <dbReference type="ARBA" id="ARBA00005695"/>
    </source>
</evidence>
<dbReference type="EMBL" id="VLLA01000027">
    <property type="protein sequence ID" value="TWI61046.1"/>
    <property type="molecule type" value="Genomic_DNA"/>
</dbReference>
<feature type="signal peptide" evidence="4">
    <location>
        <begin position="1"/>
        <end position="25"/>
    </location>
</feature>
<comment type="similarity">
    <text evidence="2">Belongs to the bacterial solute-binding protein 5 family.</text>
</comment>
<evidence type="ECO:0000259" key="5">
    <source>
        <dbReference type="Pfam" id="PF00496"/>
    </source>
</evidence>
<dbReference type="InterPro" id="IPR039424">
    <property type="entry name" value="SBP_5"/>
</dbReference>
<comment type="subcellular location">
    <subcellularLocation>
        <location evidence="1">Periplasm</location>
    </subcellularLocation>
</comment>
<dbReference type="GO" id="GO:1904680">
    <property type="term" value="F:peptide transmembrane transporter activity"/>
    <property type="evidence" value="ECO:0007669"/>
    <property type="project" value="TreeGrafter"/>
</dbReference>
<name>A0A562QY30_9BRAD</name>